<sequence length="350" mass="37380">MSYVYKRKSYVNIFILSIIVLIALAVGAVNFGAVDISFKDTARIIFNKIPFLNSLISTYGIKESSKIIVLNLRLPRIILAALVGMGLSVVGAAYQSIFKNAMADSYVLGVSSGAALGAALSIAFGAAANTLGMGLTTVSAFLGAILTAFFVLNIARLGNKLSDVTLMLAGVSMNFLLSSIISLIMIFKRNEIEKIVMWTMGSVSAGNWKSIYVLAPIVFLGTVIICFFLKDLNMMMLGEESAQNLGVEVYKVKVILIAVSTIIVGAVVSFSGIIGFVGLIIPHVVRLALGSDNRIVVPFSASMGAIFLILCDTLARSIVPPAEIPVGIVTSIFGVPFFLYLLMKNKKKVL</sequence>
<keyword evidence="6 8" id="KW-1133">Transmembrane helix</keyword>
<comment type="similarity">
    <text evidence="2">Belongs to the binding-protein-dependent transport system permease family. FecCD subfamily.</text>
</comment>
<feature type="transmembrane region" description="Helical" evidence="8">
    <location>
        <begin position="133"/>
        <end position="152"/>
    </location>
</feature>
<dbReference type="CDD" id="cd06550">
    <property type="entry name" value="TM_ABC_iron-siderophores_like"/>
    <property type="match status" value="1"/>
</dbReference>
<dbReference type="InterPro" id="IPR000522">
    <property type="entry name" value="ABC_transptr_permease_BtuC"/>
</dbReference>
<feature type="transmembrane region" description="Helical" evidence="8">
    <location>
        <begin position="106"/>
        <end position="127"/>
    </location>
</feature>
<dbReference type="Proteomes" id="UP001623591">
    <property type="component" value="Unassembled WGS sequence"/>
</dbReference>
<feature type="transmembrane region" description="Helical" evidence="8">
    <location>
        <begin position="74"/>
        <end position="94"/>
    </location>
</feature>
<name>A0ABW8T0R3_9CLOT</name>
<keyword evidence="5 8" id="KW-0812">Transmembrane</keyword>
<dbReference type="PANTHER" id="PTHR30472:SF25">
    <property type="entry name" value="ABC TRANSPORTER PERMEASE PROTEIN MJ0876-RELATED"/>
    <property type="match status" value="1"/>
</dbReference>
<feature type="transmembrane region" description="Helical" evidence="8">
    <location>
        <begin position="207"/>
        <end position="229"/>
    </location>
</feature>
<dbReference type="RefSeq" id="WP_406768231.1">
    <property type="nucleotide sequence ID" value="NZ_JBJHZZ010000001.1"/>
</dbReference>
<dbReference type="Gene3D" id="1.10.3470.10">
    <property type="entry name" value="ABC transporter involved in vitamin B12 uptake, BtuC"/>
    <property type="match status" value="1"/>
</dbReference>
<dbReference type="Pfam" id="PF01032">
    <property type="entry name" value="FecCD"/>
    <property type="match status" value="1"/>
</dbReference>
<protein>
    <submittedName>
        <fullName evidence="9">FecCD family ABC transporter permease</fullName>
    </submittedName>
</protein>
<keyword evidence="4" id="KW-1003">Cell membrane</keyword>
<dbReference type="EMBL" id="JBJHZZ010000001">
    <property type="protein sequence ID" value="MFL0245777.1"/>
    <property type="molecule type" value="Genomic_DNA"/>
</dbReference>
<evidence type="ECO:0000256" key="2">
    <source>
        <dbReference type="ARBA" id="ARBA00007935"/>
    </source>
</evidence>
<evidence type="ECO:0000256" key="4">
    <source>
        <dbReference type="ARBA" id="ARBA00022475"/>
    </source>
</evidence>
<evidence type="ECO:0000313" key="9">
    <source>
        <dbReference type="EMBL" id="MFL0245777.1"/>
    </source>
</evidence>
<evidence type="ECO:0000256" key="5">
    <source>
        <dbReference type="ARBA" id="ARBA00022692"/>
    </source>
</evidence>
<evidence type="ECO:0000256" key="8">
    <source>
        <dbReference type="SAM" id="Phobius"/>
    </source>
</evidence>
<feature type="transmembrane region" description="Helical" evidence="8">
    <location>
        <begin position="250"/>
        <end position="267"/>
    </location>
</feature>
<feature type="transmembrane region" description="Helical" evidence="8">
    <location>
        <begin position="12"/>
        <end position="33"/>
    </location>
</feature>
<feature type="transmembrane region" description="Helical" evidence="8">
    <location>
        <begin position="324"/>
        <end position="343"/>
    </location>
</feature>
<keyword evidence="3" id="KW-0813">Transport</keyword>
<organism evidence="9 10">
    <name type="scientific">Candidatus Clostridium stratigraminis</name>
    <dbReference type="NCBI Taxonomy" id="3381661"/>
    <lineage>
        <taxon>Bacteria</taxon>
        <taxon>Bacillati</taxon>
        <taxon>Bacillota</taxon>
        <taxon>Clostridia</taxon>
        <taxon>Eubacteriales</taxon>
        <taxon>Clostridiaceae</taxon>
        <taxon>Clostridium</taxon>
    </lineage>
</organism>
<evidence type="ECO:0000256" key="6">
    <source>
        <dbReference type="ARBA" id="ARBA00022989"/>
    </source>
</evidence>
<accession>A0ABW8T0R3</accession>
<evidence type="ECO:0000256" key="1">
    <source>
        <dbReference type="ARBA" id="ARBA00004651"/>
    </source>
</evidence>
<dbReference type="SUPFAM" id="SSF81345">
    <property type="entry name" value="ABC transporter involved in vitamin B12 uptake, BtuC"/>
    <property type="match status" value="1"/>
</dbReference>
<feature type="transmembrane region" description="Helical" evidence="8">
    <location>
        <begin position="296"/>
        <end position="318"/>
    </location>
</feature>
<keyword evidence="10" id="KW-1185">Reference proteome</keyword>
<keyword evidence="7 8" id="KW-0472">Membrane</keyword>
<dbReference type="PANTHER" id="PTHR30472">
    <property type="entry name" value="FERRIC ENTEROBACTIN TRANSPORT SYSTEM PERMEASE PROTEIN"/>
    <property type="match status" value="1"/>
</dbReference>
<evidence type="ECO:0000256" key="7">
    <source>
        <dbReference type="ARBA" id="ARBA00023136"/>
    </source>
</evidence>
<feature type="transmembrane region" description="Helical" evidence="8">
    <location>
        <begin position="164"/>
        <end position="187"/>
    </location>
</feature>
<comment type="subcellular location">
    <subcellularLocation>
        <location evidence="1">Cell membrane</location>
        <topology evidence="1">Multi-pass membrane protein</topology>
    </subcellularLocation>
</comment>
<comment type="caution">
    <text evidence="9">The sequence shown here is derived from an EMBL/GenBank/DDBJ whole genome shotgun (WGS) entry which is preliminary data.</text>
</comment>
<proteinExistence type="inferred from homology"/>
<reference evidence="9 10" key="1">
    <citation type="submission" date="2024-11" db="EMBL/GenBank/DDBJ databases">
        <authorList>
            <person name="Heng Y.C."/>
            <person name="Lim A.C.H."/>
            <person name="Lee J.K.Y."/>
            <person name="Kittelmann S."/>
        </authorList>
    </citation>
    <scope>NUCLEOTIDE SEQUENCE [LARGE SCALE GENOMIC DNA]</scope>
    <source>
        <strain evidence="9 10">WILCCON 0185</strain>
    </source>
</reference>
<evidence type="ECO:0000256" key="3">
    <source>
        <dbReference type="ARBA" id="ARBA00022448"/>
    </source>
</evidence>
<evidence type="ECO:0000313" key="10">
    <source>
        <dbReference type="Proteomes" id="UP001623591"/>
    </source>
</evidence>
<gene>
    <name evidence="9" type="ORF">ACJDUG_02150</name>
</gene>
<dbReference type="InterPro" id="IPR037294">
    <property type="entry name" value="ABC_BtuC-like"/>
</dbReference>